<keyword evidence="5" id="KW-1185">Reference proteome</keyword>
<dbReference type="EMBL" id="JACHHN010000012">
    <property type="protein sequence ID" value="MBB5193577.1"/>
    <property type="molecule type" value="Genomic_DNA"/>
</dbReference>
<evidence type="ECO:0000259" key="3">
    <source>
        <dbReference type="PROSITE" id="PS50977"/>
    </source>
</evidence>
<gene>
    <name evidence="4" type="ORF">HNQ50_004335</name>
</gene>
<dbReference type="Gene3D" id="1.10.357.10">
    <property type="entry name" value="Tetracycline Repressor, domain 2"/>
    <property type="match status" value="1"/>
</dbReference>
<evidence type="ECO:0000313" key="5">
    <source>
        <dbReference type="Proteomes" id="UP000543030"/>
    </source>
</evidence>
<accession>A0A840RKB0</accession>
<dbReference type="InterPro" id="IPR001647">
    <property type="entry name" value="HTH_TetR"/>
</dbReference>
<feature type="DNA-binding region" description="H-T-H motif" evidence="2">
    <location>
        <begin position="31"/>
        <end position="50"/>
    </location>
</feature>
<protein>
    <submittedName>
        <fullName evidence="4">AcrR family transcriptional regulator</fullName>
    </submittedName>
</protein>
<name>A0A840RKB0_9NEIS</name>
<proteinExistence type="predicted"/>
<keyword evidence="1 2" id="KW-0238">DNA-binding</keyword>
<dbReference type="RefSeq" id="WP_184103312.1">
    <property type="nucleotide sequence ID" value="NZ_JACHHN010000012.1"/>
</dbReference>
<reference evidence="4 5" key="1">
    <citation type="submission" date="2020-08" db="EMBL/GenBank/DDBJ databases">
        <title>Genomic Encyclopedia of Type Strains, Phase IV (KMG-IV): sequencing the most valuable type-strain genomes for metagenomic binning, comparative biology and taxonomic classification.</title>
        <authorList>
            <person name="Goeker M."/>
        </authorList>
    </citation>
    <scope>NUCLEOTIDE SEQUENCE [LARGE SCALE GENOMIC DNA]</scope>
    <source>
        <strain evidence="4 5">DSM 18233</strain>
    </source>
</reference>
<dbReference type="InterPro" id="IPR009057">
    <property type="entry name" value="Homeodomain-like_sf"/>
</dbReference>
<dbReference type="Proteomes" id="UP000543030">
    <property type="component" value="Unassembled WGS sequence"/>
</dbReference>
<evidence type="ECO:0000256" key="2">
    <source>
        <dbReference type="PROSITE-ProRule" id="PRU00335"/>
    </source>
</evidence>
<dbReference type="PROSITE" id="PS50977">
    <property type="entry name" value="HTH_TETR_2"/>
    <property type="match status" value="1"/>
</dbReference>
<evidence type="ECO:0000313" key="4">
    <source>
        <dbReference type="EMBL" id="MBB5193577.1"/>
    </source>
</evidence>
<sequence>MQNQSRSSATRQLLLDAARKILIEQGYARLGEARVCEFAGVTRGALRYHFPEGLLDLLPVLLADIVDIEIAKIDSTGITNPRERIYLGLFAFAGGHTQTDSLALLELWMAARGDSRLGERLTPILHTMDQRIFRLEPGQELEPDLLACRLLLHGASLHIFSGDFDRAKLATAMQWVMSKWPLPDGLRERFAKKPGELA</sequence>
<dbReference type="AlphaFoldDB" id="A0A840RKB0"/>
<evidence type="ECO:0000256" key="1">
    <source>
        <dbReference type="ARBA" id="ARBA00023125"/>
    </source>
</evidence>
<dbReference type="SUPFAM" id="SSF46689">
    <property type="entry name" value="Homeodomain-like"/>
    <property type="match status" value="1"/>
</dbReference>
<dbReference type="GO" id="GO:0003677">
    <property type="term" value="F:DNA binding"/>
    <property type="evidence" value="ECO:0007669"/>
    <property type="project" value="UniProtKB-UniRule"/>
</dbReference>
<dbReference type="Pfam" id="PF00440">
    <property type="entry name" value="TetR_N"/>
    <property type="match status" value="1"/>
</dbReference>
<comment type="caution">
    <text evidence="4">The sequence shown here is derived from an EMBL/GenBank/DDBJ whole genome shotgun (WGS) entry which is preliminary data.</text>
</comment>
<organism evidence="4 5">
    <name type="scientific">Silvimonas terrae</name>
    <dbReference type="NCBI Taxonomy" id="300266"/>
    <lineage>
        <taxon>Bacteria</taxon>
        <taxon>Pseudomonadati</taxon>
        <taxon>Pseudomonadota</taxon>
        <taxon>Betaproteobacteria</taxon>
        <taxon>Neisseriales</taxon>
        <taxon>Chitinibacteraceae</taxon>
        <taxon>Silvimonas</taxon>
    </lineage>
</organism>
<feature type="domain" description="HTH tetR-type" evidence="3">
    <location>
        <begin position="8"/>
        <end position="68"/>
    </location>
</feature>